<reference evidence="3 4" key="1">
    <citation type="submission" date="2022-09" db="EMBL/GenBank/DDBJ databases">
        <authorList>
            <person name="Palmer J.M."/>
        </authorList>
    </citation>
    <scope>NUCLEOTIDE SEQUENCE [LARGE SCALE GENOMIC DNA]</scope>
    <source>
        <strain evidence="3 4">DSM 7382</strain>
    </source>
</reference>
<dbReference type="EMBL" id="JASBNA010000020">
    <property type="protein sequence ID" value="KAK7685466.1"/>
    <property type="molecule type" value="Genomic_DNA"/>
</dbReference>
<name>A0AAW0FX66_9APHY</name>
<keyword evidence="4" id="KW-1185">Reference proteome</keyword>
<proteinExistence type="predicted"/>
<feature type="compositionally biased region" description="Polar residues" evidence="1">
    <location>
        <begin position="53"/>
        <end position="62"/>
    </location>
</feature>
<sequence length="284" mass="31337">MIITQSEVNINQAGPSQSNEVGSTEEGRSANTPPAATASEPPSYTDVIRSSGGRPQNRNSSVRSRHANEASTSGVTSSPGGTRSAQEQCNIAAAQGPVSYKFITQSFNSMILVYEPANLPLYHISTHVNCFIPSSYITIVRRGDSESGRLVGQFEMGISVKKSTVLIDGREKVTDAVLMKSKFKSIHYWLWRWHSDEGMQLRWSYDSPVKYCFRRDDSTSDPPVLASYTPPPLVLRDARPSPMPILKVYPEGQPFIDHILLSALIIERKRLTPSSATSVMSWSI</sequence>
<dbReference type="Pfam" id="PF20236">
    <property type="entry name" value="DUF6593"/>
    <property type="match status" value="1"/>
</dbReference>
<dbReference type="InterPro" id="IPR046528">
    <property type="entry name" value="DUF6593"/>
</dbReference>
<feature type="region of interest" description="Disordered" evidence="1">
    <location>
        <begin position="1"/>
        <end position="84"/>
    </location>
</feature>
<feature type="compositionally biased region" description="Low complexity" evidence="1">
    <location>
        <begin position="71"/>
        <end position="84"/>
    </location>
</feature>
<evidence type="ECO:0000259" key="2">
    <source>
        <dbReference type="Pfam" id="PF20236"/>
    </source>
</evidence>
<comment type="caution">
    <text evidence="3">The sequence shown here is derived from an EMBL/GenBank/DDBJ whole genome shotgun (WGS) entry which is preliminary data.</text>
</comment>
<feature type="compositionally biased region" description="Low complexity" evidence="1">
    <location>
        <begin position="29"/>
        <end position="45"/>
    </location>
</feature>
<gene>
    <name evidence="3" type="ORF">QCA50_011330</name>
</gene>
<evidence type="ECO:0000313" key="4">
    <source>
        <dbReference type="Proteomes" id="UP001385951"/>
    </source>
</evidence>
<feature type="domain" description="DUF6593" evidence="2">
    <location>
        <begin position="115"/>
        <end position="270"/>
    </location>
</feature>
<evidence type="ECO:0000313" key="3">
    <source>
        <dbReference type="EMBL" id="KAK7685466.1"/>
    </source>
</evidence>
<dbReference type="AlphaFoldDB" id="A0AAW0FX66"/>
<feature type="compositionally biased region" description="Polar residues" evidence="1">
    <location>
        <begin position="1"/>
        <end position="22"/>
    </location>
</feature>
<dbReference type="Proteomes" id="UP001385951">
    <property type="component" value="Unassembled WGS sequence"/>
</dbReference>
<accession>A0AAW0FX66</accession>
<organism evidence="3 4">
    <name type="scientific">Cerrena zonata</name>
    <dbReference type="NCBI Taxonomy" id="2478898"/>
    <lineage>
        <taxon>Eukaryota</taxon>
        <taxon>Fungi</taxon>
        <taxon>Dikarya</taxon>
        <taxon>Basidiomycota</taxon>
        <taxon>Agaricomycotina</taxon>
        <taxon>Agaricomycetes</taxon>
        <taxon>Polyporales</taxon>
        <taxon>Cerrenaceae</taxon>
        <taxon>Cerrena</taxon>
    </lineage>
</organism>
<evidence type="ECO:0000256" key="1">
    <source>
        <dbReference type="SAM" id="MobiDB-lite"/>
    </source>
</evidence>
<protein>
    <recommendedName>
        <fullName evidence="2">DUF6593 domain-containing protein</fullName>
    </recommendedName>
</protein>